<evidence type="ECO:0000256" key="6">
    <source>
        <dbReference type="ARBA" id="ARBA00022729"/>
    </source>
</evidence>
<evidence type="ECO:0000256" key="4">
    <source>
        <dbReference type="ARBA" id="ARBA00022487"/>
    </source>
</evidence>
<keyword evidence="4" id="KW-0719">Serine esterase</keyword>
<feature type="chain" id="PRO_5042873858" description="cutinase" evidence="14">
    <location>
        <begin position="18"/>
        <end position="386"/>
    </location>
</feature>
<name>A0AAN9YB24_9PEZI</name>
<dbReference type="PANTHER" id="PTHR48250">
    <property type="entry name" value="CUTINASE 2-RELATED"/>
    <property type="match status" value="1"/>
</dbReference>
<keyword evidence="16" id="KW-1185">Reference proteome</keyword>
<feature type="disulfide bond" evidence="12">
    <location>
        <begin position="338"/>
        <end position="345"/>
    </location>
</feature>
<organism evidence="15 16">
    <name type="scientific">Cytospora paraplurivora</name>
    <dbReference type="NCBI Taxonomy" id="2898453"/>
    <lineage>
        <taxon>Eukaryota</taxon>
        <taxon>Fungi</taxon>
        <taxon>Dikarya</taxon>
        <taxon>Ascomycota</taxon>
        <taxon>Pezizomycotina</taxon>
        <taxon>Sordariomycetes</taxon>
        <taxon>Sordariomycetidae</taxon>
        <taxon>Diaporthales</taxon>
        <taxon>Cytosporaceae</taxon>
        <taxon>Cytospora</taxon>
    </lineage>
</organism>
<proteinExistence type="inferred from homology"/>
<dbReference type="GO" id="GO:0050525">
    <property type="term" value="F:cutinase activity"/>
    <property type="evidence" value="ECO:0007669"/>
    <property type="project" value="UniProtKB-EC"/>
</dbReference>
<evidence type="ECO:0000256" key="14">
    <source>
        <dbReference type="SAM" id="SignalP"/>
    </source>
</evidence>
<feature type="active site" evidence="11">
    <location>
        <position position="342"/>
    </location>
</feature>
<evidence type="ECO:0000256" key="1">
    <source>
        <dbReference type="ARBA" id="ARBA00004613"/>
    </source>
</evidence>
<evidence type="ECO:0000313" key="15">
    <source>
        <dbReference type="EMBL" id="KAK7728888.1"/>
    </source>
</evidence>
<comment type="subcellular location">
    <subcellularLocation>
        <location evidence="1">Secreted</location>
    </subcellularLocation>
</comment>
<dbReference type="EMBL" id="JAJSPL020000077">
    <property type="protein sequence ID" value="KAK7728888.1"/>
    <property type="molecule type" value="Genomic_DNA"/>
</dbReference>
<dbReference type="InterPro" id="IPR029058">
    <property type="entry name" value="AB_hydrolase_fold"/>
</dbReference>
<keyword evidence="6 14" id="KW-0732">Signal</keyword>
<evidence type="ECO:0000256" key="11">
    <source>
        <dbReference type="PIRSR" id="PIRSR611150-1"/>
    </source>
</evidence>
<evidence type="ECO:0000256" key="13">
    <source>
        <dbReference type="SAM" id="MobiDB-lite"/>
    </source>
</evidence>
<evidence type="ECO:0000256" key="7">
    <source>
        <dbReference type="ARBA" id="ARBA00022801"/>
    </source>
</evidence>
<dbReference type="Pfam" id="PF01083">
    <property type="entry name" value="Cutinase"/>
    <property type="match status" value="1"/>
</dbReference>
<dbReference type="SMART" id="SM01110">
    <property type="entry name" value="Cutinase"/>
    <property type="match status" value="1"/>
</dbReference>
<reference evidence="15 16" key="1">
    <citation type="journal article" date="2023" name="PLoS ONE">
        <title>Cytospora paraplurivora sp. nov. isolated from orchards with fruit tree decline syndrome in Ontario, Canada.</title>
        <authorList>
            <person name="Ilyukhin E."/>
            <person name="Nguyen H.D.T."/>
            <person name="Castle A.J."/>
            <person name="Ellouze W."/>
        </authorList>
    </citation>
    <scope>NUCLEOTIDE SEQUENCE [LARGE SCALE GENOMIC DNA]</scope>
    <source>
        <strain evidence="15 16">FDS-564</strain>
    </source>
</reference>
<feature type="signal peptide" evidence="14">
    <location>
        <begin position="1"/>
        <end position="17"/>
    </location>
</feature>
<evidence type="ECO:0000256" key="5">
    <source>
        <dbReference type="ARBA" id="ARBA00022525"/>
    </source>
</evidence>
<accession>A0AAN9YB24</accession>
<dbReference type="SUPFAM" id="SSF53474">
    <property type="entry name" value="alpha/beta-Hydrolases"/>
    <property type="match status" value="1"/>
</dbReference>
<protein>
    <recommendedName>
        <fullName evidence="3">cutinase</fullName>
        <ecNumber evidence="3">3.1.1.74</ecNumber>
    </recommendedName>
</protein>
<evidence type="ECO:0000256" key="9">
    <source>
        <dbReference type="ARBA" id="ARBA00023157"/>
    </source>
</evidence>
<keyword evidence="8" id="KW-0843">Virulence</keyword>
<evidence type="ECO:0000256" key="12">
    <source>
        <dbReference type="PIRSR" id="PIRSR611150-2"/>
    </source>
</evidence>
<feature type="region of interest" description="Disordered" evidence="13">
    <location>
        <begin position="122"/>
        <end position="144"/>
    </location>
</feature>
<dbReference type="GO" id="GO:0005576">
    <property type="term" value="C:extracellular region"/>
    <property type="evidence" value="ECO:0007669"/>
    <property type="project" value="UniProtKB-SubCell"/>
</dbReference>
<evidence type="ECO:0000256" key="2">
    <source>
        <dbReference type="ARBA" id="ARBA00007534"/>
    </source>
</evidence>
<evidence type="ECO:0000313" key="16">
    <source>
        <dbReference type="Proteomes" id="UP001320245"/>
    </source>
</evidence>
<evidence type="ECO:0000256" key="3">
    <source>
        <dbReference type="ARBA" id="ARBA00013095"/>
    </source>
</evidence>
<sequence length="386" mass="36205">MHYQQILVACFSATVAALPSGLNKRQSAGSSGLGGLPDTSGIGIGSIPSSIPTSLLGGLGSLTGILPVPTGLTSGSGSDTSGLGGLLGGSGTNTSGLGGLTGGSGTDTSGLGGLLGGSGTDTSGLGGLTSGSGSDTSGLGGLLGGSGTETSGLGGLLGGSGTDTSGLGGLLGRSSSGTGGLTSRFSVAAGGSITENGLDGACQNVTLIFARGTSELGNMGSIVGPGLSTSVKSATSNHVAVQGVTYAADAAGIASEAIGTSGAGTEAMVKDVKSALSKCPSTQIALSGYSQGAMLVHNTMSSLTSTQAASVKVVVTFGDPFVGEAPKNVPTGAFKSFCASSDPVCLAGASSSPSSGGTASKSTEGHLGYGADVDTAATFIKGKVSV</sequence>
<keyword evidence="9 12" id="KW-1015">Disulfide bond</keyword>
<dbReference type="EC" id="3.1.1.74" evidence="3"/>
<evidence type="ECO:0000256" key="8">
    <source>
        <dbReference type="ARBA" id="ARBA00023026"/>
    </source>
</evidence>
<dbReference type="InterPro" id="IPR000675">
    <property type="entry name" value="Cutinase/axe"/>
</dbReference>
<gene>
    <name evidence="15" type="ORF">SLS53_009351</name>
</gene>
<keyword evidence="5" id="KW-0964">Secreted</keyword>
<dbReference type="InterPro" id="IPR011150">
    <property type="entry name" value="Cutinase_monf"/>
</dbReference>
<keyword evidence="7" id="KW-0378">Hydrolase</keyword>
<dbReference type="GO" id="GO:0016052">
    <property type="term" value="P:carbohydrate catabolic process"/>
    <property type="evidence" value="ECO:0007669"/>
    <property type="project" value="TreeGrafter"/>
</dbReference>
<feature type="disulfide bond" evidence="12">
    <location>
        <begin position="202"/>
        <end position="279"/>
    </location>
</feature>
<evidence type="ECO:0000256" key="10">
    <source>
        <dbReference type="ARBA" id="ARBA00034045"/>
    </source>
</evidence>
<comment type="catalytic activity">
    <reaction evidence="10">
        <text>cutin + H2O = cutin monomers.</text>
        <dbReference type="EC" id="3.1.1.74"/>
    </reaction>
</comment>
<dbReference type="Proteomes" id="UP001320245">
    <property type="component" value="Unassembled WGS sequence"/>
</dbReference>
<comment type="similarity">
    <text evidence="2">Belongs to the cutinase family.</text>
</comment>
<feature type="active site" description="Nucleophile" evidence="11">
    <location>
        <position position="290"/>
    </location>
</feature>
<comment type="caution">
    <text evidence="15">The sequence shown here is derived from an EMBL/GenBank/DDBJ whole genome shotgun (WGS) entry which is preliminary data.</text>
</comment>
<feature type="active site" description="Proton donor/acceptor" evidence="11">
    <location>
        <position position="366"/>
    </location>
</feature>
<dbReference type="AlphaFoldDB" id="A0AAN9YB24"/>
<dbReference type="PANTHER" id="PTHR48250:SF3">
    <property type="entry name" value="CUTINASE 1-RELATED"/>
    <property type="match status" value="1"/>
</dbReference>
<dbReference type="Gene3D" id="3.40.50.1820">
    <property type="entry name" value="alpha/beta hydrolase"/>
    <property type="match status" value="1"/>
</dbReference>